<dbReference type="SUPFAM" id="SSF52266">
    <property type="entry name" value="SGNH hydrolase"/>
    <property type="match status" value="1"/>
</dbReference>
<dbReference type="EMBL" id="JADEXS010000044">
    <property type="protein sequence ID" value="MBE9021896.1"/>
    <property type="molecule type" value="Genomic_DNA"/>
</dbReference>
<dbReference type="PANTHER" id="PTHR30383">
    <property type="entry name" value="THIOESTERASE 1/PROTEASE 1/LYSOPHOSPHOLIPASE L1"/>
    <property type="match status" value="1"/>
</dbReference>
<organism evidence="3 4">
    <name type="scientific">Desmonostoc muscorum LEGE 12446</name>
    <dbReference type="NCBI Taxonomy" id="1828758"/>
    <lineage>
        <taxon>Bacteria</taxon>
        <taxon>Bacillati</taxon>
        <taxon>Cyanobacteriota</taxon>
        <taxon>Cyanophyceae</taxon>
        <taxon>Nostocales</taxon>
        <taxon>Nostocaceae</taxon>
        <taxon>Desmonostoc</taxon>
    </lineage>
</organism>
<dbReference type="InterPro" id="IPR036514">
    <property type="entry name" value="SGNH_hydro_sf"/>
</dbReference>
<evidence type="ECO:0000313" key="3">
    <source>
        <dbReference type="EMBL" id="MBE9021896.1"/>
    </source>
</evidence>
<comment type="caution">
    <text evidence="3">The sequence shown here is derived from an EMBL/GenBank/DDBJ whole genome shotgun (WGS) entry which is preliminary data.</text>
</comment>
<dbReference type="GO" id="GO:0004622">
    <property type="term" value="F:phosphatidylcholine lysophospholipase activity"/>
    <property type="evidence" value="ECO:0007669"/>
    <property type="project" value="TreeGrafter"/>
</dbReference>
<dbReference type="AlphaFoldDB" id="A0A8J6ZXK2"/>
<gene>
    <name evidence="3" type="ORF">IQ276_05300</name>
</gene>
<evidence type="ECO:0000259" key="2">
    <source>
        <dbReference type="Pfam" id="PF13472"/>
    </source>
</evidence>
<dbReference type="Pfam" id="PF13472">
    <property type="entry name" value="Lipase_GDSL_2"/>
    <property type="match status" value="1"/>
</dbReference>
<dbReference type="CDD" id="cd01828">
    <property type="entry name" value="sialate_O-acetylesterase_like2"/>
    <property type="match status" value="1"/>
</dbReference>
<feature type="domain" description="SGNH hydrolase-type esterase" evidence="2">
    <location>
        <begin position="111"/>
        <end position="258"/>
    </location>
</feature>
<evidence type="ECO:0000256" key="1">
    <source>
        <dbReference type="SAM" id="Phobius"/>
    </source>
</evidence>
<dbReference type="InterPro" id="IPR051532">
    <property type="entry name" value="Ester_Hydrolysis_Enzymes"/>
</dbReference>
<proteinExistence type="predicted"/>
<name>A0A8J6ZXK2_DESMC</name>
<keyword evidence="4" id="KW-1185">Reference proteome</keyword>
<accession>A0A8J6ZXK2</accession>
<keyword evidence="1" id="KW-1133">Transmembrane helix</keyword>
<keyword evidence="1" id="KW-0472">Membrane</keyword>
<dbReference type="InterPro" id="IPR013830">
    <property type="entry name" value="SGNH_hydro"/>
</dbReference>
<dbReference type="Proteomes" id="UP000622533">
    <property type="component" value="Unassembled WGS sequence"/>
</dbReference>
<evidence type="ECO:0000313" key="4">
    <source>
        <dbReference type="Proteomes" id="UP000622533"/>
    </source>
</evidence>
<dbReference type="RefSeq" id="WP_193914233.1">
    <property type="nucleotide sequence ID" value="NZ_JADEXS020000001.1"/>
</dbReference>
<reference evidence="3" key="1">
    <citation type="submission" date="2020-10" db="EMBL/GenBank/DDBJ databases">
        <authorList>
            <person name="Castelo-Branco R."/>
            <person name="Eusebio N."/>
            <person name="Adriana R."/>
            <person name="Vieira A."/>
            <person name="Brugerolle De Fraissinette N."/>
            <person name="Rezende De Castro R."/>
            <person name="Schneider M.P."/>
            <person name="Vasconcelos V."/>
            <person name="Leao P.N."/>
        </authorList>
    </citation>
    <scope>NUCLEOTIDE SEQUENCE</scope>
    <source>
        <strain evidence="3">LEGE 12446</strain>
    </source>
</reference>
<dbReference type="PANTHER" id="PTHR30383:SF5">
    <property type="entry name" value="SGNH HYDROLASE-TYPE ESTERASE DOMAIN-CONTAINING PROTEIN"/>
    <property type="match status" value="1"/>
</dbReference>
<sequence length="288" mass="32885">MSTSVKTFPIWAFFSLLTNGVLLLAVILLIWQQQKLTDFFGIVTSPDQINLNNSDPVVTPDLGRRHQLTYQQWVDILKQEAKVAADRRPVRLTILAGDSLSLWFPTELLPEGKNWLNQGISGETSKGLLKRLNIFDRTQPEVIFVMIGINDLIRGTNDKVILDNHQQIMSYLQNTHPTAQIVVQSILPHSGEEATWKGRDKLLAIANSRIRRLNEQLQSICAKKGVKFLDLYPLFTNTQGDLRREFTTDGLHLSREGYIVWRSALQIYSDIELKPQPQRVSARENDKK</sequence>
<keyword evidence="1" id="KW-0812">Transmembrane</keyword>
<dbReference type="Gene3D" id="3.40.50.1110">
    <property type="entry name" value="SGNH hydrolase"/>
    <property type="match status" value="1"/>
</dbReference>
<feature type="transmembrane region" description="Helical" evidence="1">
    <location>
        <begin position="12"/>
        <end position="31"/>
    </location>
</feature>
<protein>
    <submittedName>
        <fullName evidence="3">G-D-S-L family lipolytic protein</fullName>
    </submittedName>
</protein>